<feature type="coiled-coil region" evidence="7">
    <location>
        <begin position="298"/>
        <end position="365"/>
    </location>
</feature>
<dbReference type="Pfam" id="PF07766">
    <property type="entry name" value="LETM1_RBD"/>
    <property type="match status" value="1"/>
</dbReference>
<evidence type="ECO:0000256" key="6">
    <source>
        <dbReference type="ARBA" id="ARBA00023136"/>
    </source>
</evidence>
<evidence type="ECO:0000256" key="5">
    <source>
        <dbReference type="ARBA" id="ARBA00023128"/>
    </source>
</evidence>
<dbReference type="PANTHER" id="PTHR14009">
    <property type="entry name" value="LEUCINE ZIPPER-EF-HAND CONTAINING TRANSMEMBRANE PROTEIN"/>
    <property type="match status" value="1"/>
</dbReference>
<dbReference type="GO" id="GO:0005743">
    <property type="term" value="C:mitochondrial inner membrane"/>
    <property type="evidence" value="ECO:0007669"/>
    <property type="project" value="UniProtKB-SubCell"/>
</dbReference>
<name>D8LP03_ECTSI</name>
<dbReference type="eggNOG" id="KOG1043">
    <property type="taxonomic scope" value="Eukaryota"/>
</dbReference>
<feature type="compositionally biased region" description="Gly residues" evidence="8">
    <location>
        <begin position="10"/>
        <end position="29"/>
    </location>
</feature>
<dbReference type="EMBL" id="FN649741">
    <property type="protein sequence ID" value="CBN80274.1"/>
    <property type="molecule type" value="Genomic_DNA"/>
</dbReference>
<evidence type="ECO:0000256" key="9">
    <source>
        <dbReference type="SAM" id="Phobius"/>
    </source>
</evidence>
<evidence type="ECO:0000256" key="8">
    <source>
        <dbReference type="SAM" id="MobiDB-lite"/>
    </source>
</evidence>
<dbReference type="Proteomes" id="UP000002630">
    <property type="component" value="Linkage Group LG16"/>
</dbReference>
<sequence length="615" mass="66305">MALGQAMQGRQGGGVAAARGGGTGAGEAAGGTKAILATANRTERGQRLRAVNWVKQVRNELTSAEFALNLNGATRGMSTGGGGGGGGGGTPPGINGQSTSPGAPSSSAAPAGAGATPGSKSEIDFETIAERLEASLRALQAGRPLSLLEAISPDELREITARLKVNLTKIKKITQAEGRSRDGTGGDSAGARSAGEAGGEEGSSWRDAGGILGEMTEGINVNLKDVKVPEFDLFVRDDGTVDWDGAIQSGREVARFGQELWDRINGQNPDEEGGLAAGGSHGGGDKNIKEIPEDSAVMLELRAIGEELEGRQEQLRRELDALKAEARAQEATWKTLERRKANRRIRSKQEQLDNATKQLQLHNIDVDMERICYNIEQEIRESTPSSLSEYRLLVAEFGLLDAQLANLTKLVAELTGGETEYGVDGLVVDEDELELVSREVVDLKNRLGLDLESPALAVDPEKVSRYAKETYDKIKSGLDFYWTGTKILGNDVGYALTLVSKAVQGSILNPREVRTLRRTAKDCVTFIPFVIILIIPLSPVGHVLVFSFIQRFFPNFFPSTYTDRRQNLLKMYTEVEKKVDLEDADRDGGDDILENLRRNFIATLNQAGDQAKKDR</sequence>
<evidence type="ECO:0000256" key="1">
    <source>
        <dbReference type="ARBA" id="ARBA00004434"/>
    </source>
</evidence>
<evidence type="ECO:0000256" key="4">
    <source>
        <dbReference type="ARBA" id="ARBA00022989"/>
    </source>
</evidence>
<keyword evidence="12" id="KW-1185">Reference proteome</keyword>
<reference evidence="11 12" key="1">
    <citation type="journal article" date="2010" name="Nature">
        <title>The Ectocarpus genome and the independent evolution of multicellularity in brown algae.</title>
        <authorList>
            <person name="Cock J.M."/>
            <person name="Sterck L."/>
            <person name="Rouze P."/>
            <person name="Scornet D."/>
            <person name="Allen A.E."/>
            <person name="Amoutzias G."/>
            <person name="Anthouard V."/>
            <person name="Artiguenave F."/>
            <person name="Aury J.M."/>
            <person name="Badger J.H."/>
            <person name="Beszteri B."/>
            <person name="Billiau K."/>
            <person name="Bonnet E."/>
            <person name="Bothwell J.H."/>
            <person name="Bowler C."/>
            <person name="Boyen C."/>
            <person name="Brownlee C."/>
            <person name="Carrano C.J."/>
            <person name="Charrier B."/>
            <person name="Cho G.Y."/>
            <person name="Coelho S.M."/>
            <person name="Collen J."/>
            <person name="Corre E."/>
            <person name="Da Silva C."/>
            <person name="Delage L."/>
            <person name="Delaroque N."/>
            <person name="Dittami S.M."/>
            <person name="Doulbeau S."/>
            <person name="Elias M."/>
            <person name="Farnham G."/>
            <person name="Gachon C.M."/>
            <person name="Gschloessl B."/>
            <person name="Heesch S."/>
            <person name="Jabbari K."/>
            <person name="Jubin C."/>
            <person name="Kawai H."/>
            <person name="Kimura K."/>
            <person name="Kloareg B."/>
            <person name="Kupper F.C."/>
            <person name="Lang D."/>
            <person name="Le Bail A."/>
            <person name="Leblanc C."/>
            <person name="Lerouge P."/>
            <person name="Lohr M."/>
            <person name="Lopez P.J."/>
            <person name="Martens C."/>
            <person name="Maumus F."/>
            <person name="Michel G."/>
            <person name="Miranda-Saavedra D."/>
            <person name="Morales J."/>
            <person name="Moreau H."/>
            <person name="Motomura T."/>
            <person name="Nagasato C."/>
            <person name="Napoli C.A."/>
            <person name="Nelson D.R."/>
            <person name="Nyvall-Collen P."/>
            <person name="Peters A.F."/>
            <person name="Pommier C."/>
            <person name="Potin P."/>
            <person name="Poulain J."/>
            <person name="Quesneville H."/>
            <person name="Read B."/>
            <person name="Rensing S.A."/>
            <person name="Ritter A."/>
            <person name="Rousvoal S."/>
            <person name="Samanta M."/>
            <person name="Samson G."/>
            <person name="Schroeder D.C."/>
            <person name="Segurens B."/>
            <person name="Strittmatter M."/>
            <person name="Tonon T."/>
            <person name="Tregear J.W."/>
            <person name="Valentin K."/>
            <person name="von Dassow P."/>
            <person name="Yamagishi T."/>
            <person name="Van de Peer Y."/>
            <person name="Wincker P."/>
        </authorList>
    </citation>
    <scope>NUCLEOTIDE SEQUENCE [LARGE SCALE GENOMIC DNA]</scope>
    <source>
        <strain evidence="12">Ec32 / CCAP1310/4</strain>
    </source>
</reference>
<feature type="compositionally biased region" description="Low complexity" evidence="8">
    <location>
        <begin position="98"/>
        <end position="119"/>
    </location>
</feature>
<feature type="region of interest" description="Disordered" evidence="8">
    <location>
        <begin position="1"/>
        <end position="31"/>
    </location>
</feature>
<gene>
    <name evidence="11" type="ORF">Esi_0052_0006</name>
</gene>
<dbReference type="GO" id="GO:0030003">
    <property type="term" value="P:intracellular monoatomic cation homeostasis"/>
    <property type="evidence" value="ECO:0007669"/>
    <property type="project" value="TreeGrafter"/>
</dbReference>
<dbReference type="EMBL" id="FN648730">
    <property type="protein sequence ID" value="CBN80274.1"/>
    <property type="molecule type" value="Genomic_DNA"/>
</dbReference>
<keyword evidence="3" id="KW-0999">Mitochondrion inner membrane</keyword>
<feature type="region of interest" description="Disordered" evidence="8">
    <location>
        <begin position="77"/>
        <end position="120"/>
    </location>
</feature>
<keyword evidence="4 9" id="KW-1133">Transmembrane helix</keyword>
<evidence type="ECO:0000256" key="7">
    <source>
        <dbReference type="SAM" id="Coils"/>
    </source>
</evidence>
<keyword evidence="5" id="KW-0496">Mitochondrion</keyword>
<protein>
    <recommendedName>
        <fullName evidence="10">Letm1 RBD domain-containing protein</fullName>
    </recommendedName>
</protein>
<dbReference type="InParanoid" id="D8LP03"/>
<dbReference type="InterPro" id="IPR044202">
    <property type="entry name" value="LETM1/MDM38-like"/>
</dbReference>
<evidence type="ECO:0000313" key="11">
    <source>
        <dbReference type="EMBL" id="CBN80274.1"/>
    </source>
</evidence>
<evidence type="ECO:0000313" key="12">
    <source>
        <dbReference type="Proteomes" id="UP000002630"/>
    </source>
</evidence>
<feature type="compositionally biased region" description="Gly residues" evidence="8">
    <location>
        <begin position="78"/>
        <end position="91"/>
    </location>
</feature>
<dbReference type="STRING" id="2880.D8LP03"/>
<comment type="subcellular location">
    <subcellularLocation>
        <location evidence="1">Mitochondrion inner membrane</location>
        <topology evidence="1">Single-pass membrane protein</topology>
    </subcellularLocation>
</comment>
<dbReference type="GO" id="GO:0043022">
    <property type="term" value="F:ribosome binding"/>
    <property type="evidence" value="ECO:0007669"/>
    <property type="project" value="InterPro"/>
</dbReference>
<dbReference type="AlphaFoldDB" id="D8LP03"/>
<keyword evidence="2 9" id="KW-0812">Transmembrane</keyword>
<proteinExistence type="predicted"/>
<keyword evidence="7" id="KW-0175">Coiled coil</keyword>
<dbReference type="OMA" id="MERICYN"/>
<evidence type="ECO:0000256" key="2">
    <source>
        <dbReference type="ARBA" id="ARBA00022692"/>
    </source>
</evidence>
<feature type="domain" description="Letm1 RBD" evidence="10">
    <location>
        <begin position="508"/>
        <end position="578"/>
    </location>
</feature>
<dbReference type="InterPro" id="IPR033122">
    <property type="entry name" value="LETM1-like_RBD"/>
</dbReference>
<organism evidence="11 12">
    <name type="scientific">Ectocarpus siliculosus</name>
    <name type="common">Brown alga</name>
    <name type="synonym">Conferva siliculosa</name>
    <dbReference type="NCBI Taxonomy" id="2880"/>
    <lineage>
        <taxon>Eukaryota</taxon>
        <taxon>Sar</taxon>
        <taxon>Stramenopiles</taxon>
        <taxon>Ochrophyta</taxon>
        <taxon>PX clade</taxon>
        <taxon>Phaeophyceae</taxon>
        <taxon>Ectocarpales</taxon>
        <taxon>Ectocarpaceae</taxon>
        <taxon>Ectocarpus</taxon>
    </lineage>
</organism>
<evidence type="ECO:0000256" key="3">
    <source>
        <dbReference type="ARBA" id="ARBA00022792"/>
    </source>
</evidence>
<accession>D8LP03</accession>
<feature type="transmembrane region" description="Helical" evidence="9">
    <location>
        <begin position="526"/>
        <end position="549"/>
    </location>
</feature>
<feature type="region of interest" description="Disordered" evidence="8">
    <location>
        <begin position="176"/>
        <end position="208"/>
    </location>
</feature>
<evidence type="ECO:0000259" key="10">
    <source>
        <dbReference type="Pfam" id="PF07766"/>
    </source>
</evidence>
<keyword evidence="6 9" id="KW-0472">Membrane</keyword>
<dbReference type="PANTHER" id="PTHR14009:SF1">
    <property type="entry name" value="MITOCHONDRIAL PROTON_CALCIUM EXCHANGER PROTEIN"/>
    <property type="match status" value="1"/>
</dbReference>
<feature type="region of interest" description="Disordered" evidence="8">
    <location>
        <begin position="266"/>
        <end position="288"/>
    </location>
</feature>
<dbReference type="OrthoDB" id="275278at2759"/>